<dbReference type="EnsemblProtists" id="EOD41690">
    <property type="protein sequence ID" value="EOD41690"/>
    <property type="gene ID" value="EMIHUDRAFT_194122"/>
</dbReference>
<dbReference type="GeneID" id="17286960"/>
<dbReference type="KEGG" id="ehx:EMIHUDRAFT_194122"/>
<dbReference type="PANTHER" id="PTHR12356">
    <property type="entry name" value="NUCLEAR MOVEMENT PROTEIN NUDC"/>
    <property type="match status" value="1"/>
</dbReference>
<protein>
    <recommendedName>
        <fullName evidence="3">CS domain-containing protein</fullName>
    </recommendedName>
</protein>
<dbReference type="RefSeq" id="XP_005794119.1">
    <property type="nucleotide sequence ID" value="XM_005794062.1"/>
</dbReference>
<accession>A0A0D3L105</accession>
<dbReference type="PANTHER" id="PTHR12356:SF3">
    <property type="entry name" value="NUCLEAR MIGRATION PROTEIN NUDC"/>
    <property type="match status" value="1"/>
</dbReference>
<dbReference type="SUPFAM" id="SSF49764">
    <property type="entry name" value="HSP20-like chaperones"/>
    <property type="match status" value="1"/>
</dbReference>
<evidence type="ECO:0000256" key="2">
    <source>
        <dbReference type="ARBA" id="ARBA00022490"/>
    </source>
</evidence>
<evidence type="ECO:0000313" key="4">
    <source>
        <dbReference type="EnsemblProtists" id="EOD41690"/>
    </source>
</evidence>
<dbReference type="Proteomes" id="UP000013827">
    <property type="component" value="Unassembled WGS sequence"/>
</dbReference>
<dbReference type="GO" id="GO:0006457">
    <property type="term" value="P:protein folding"/>
    <property type="evidence" value="ECO:0007669"/>
    <property type="project" value="TreeGrafter"/>
</dbReference>
<dbReference type="InterPro" id="IPR007052">
    <property type="entry name" value="CS_dom"/>
</dbReference>
<sequence length="323" mass="35863">MLDAREIFELRQLCTAASMTQESLGSLLDASLSVPVLVRSEAAAMAAAKRAGLGMEERGKLRDALRRHKEEVLSAEEPRIVEIDDDDAEAHHIVAAQQQLAVLRSVKRAEQAEAAKGEEVIRNGAVCDRYRWTQELGELTFALELPPGTAKRDVACRVTSGTVSCGVRGEAPLVSGEFYARVRADEAMWQLQDNHRLVVSVPKLALDRLQWWPCLLRGDSEISTDTCEEGQASNLLYRTAERRLHVQKVELPESSDPGRKYNPKEAEAAWKEFFAKFPDLKAWELSFSPKTRADGSVESVEDQLVDTLSKAMSKDEGGWEKAA</sequence>
<dbReference type="InterPro" id="IPR037898">
    <property type="entry name" value="NudC_fam"/>
</dbReference>
<dbReference type="eggNOG" id="KOG2265">
    <property type="taxonomic scope" value="Eukaryota"/>
</dbReference>
<keyword evidence="2" id="KW-0963">Cytoplasm</keyword>
<dbReference type="PaxDb" id="2903-EOD41690"/>
<comment type="subcellular location">
    <subcellularLocation>
        <location evidence="1">Cytoplasm</location>
    </subcellularLocation>
</comment>
<evidence type="ECO:0000313" key="5">
    <source>
        <dbReference type="Proteomes" id="UP000013827"/>
    </source>
</evidence>
<reference evidence="4" key="2">
    <citation type="submission" date="2024-10" db="UniProtKB">
        <authorList>
            <consortium name="EnsemblProtists"/>
        </authorList>
    </citation>
    <scope>IDENTIFICATION</scope>
</reference>
<keyword evidence="5" id="KW-1185">Reference proteome</keyword>
<dbReference type="AlphaFoldDB" id="A0A0D3L105"/>
<organism evidence="4 5">
    <name type="scientific">Emiliania huxleyi (strain CCMP1516)</name>
    <dbReference type="NCBI Taxonomy" id="280463"/>
    <lineage>
        <taxon>Eukaryota</taxon>
        <taxon>Haptista</taxon>
        <taxon>Haptophyta</taxon>
        <taxon>Prymnesiophyceae</taxon>
        <taxon>Isochrysidales</taxon>
        <taxon>Noelaerhabdaceae</taxon>
        <taxon>Emiliania</taxon>
    </lineage>
</organism>
<name>A0A0D3L105_EMIH1</name>
<feature type="domain" description="CS" evidence="3">
    <location>
        <begin position="125"/>
        <end position="216"/>
    </location>
</feature>
<dbReference type="Pfam" id="PF04969">
    <property type="entry name" value="CS"/>
    <property type="match status" value="1"/>
</dbReference>
<dbReference type="CDD" id="cd06467">
    <property type="entry name" value="p23_NUDC_like"/>
    <property type="match status" value="1"/>
</dbReference>
<reference evidence="5" key="1">
    <citation type="journal article" date="2013" name="Nature">
        <title>Pan genome of the phytoplankton Emiliania underpins its global distribution.</title>
        <authorList>
            <person name="Read B.A."/>
            <person name="Kegel J."/>
            <person name="Klute M.J."/>
            <person name="Kuo A."/>
            <person name="Lefebvre S.C."/>
            <person name="Maumus F."/>
            <person name="Mayer C."/>
            <person name="Miller J."/>
            <person name="Monier A."/>
            <person name="Salamov A."/>
            <person name="Young J."/>
            <person name="Aguilar M."/>
            <person name="Claverie J.M."/>
            <person name="Frickenhaus S."/>
            <person name="Gonzalez K."/>
            <person name="Herman E.K."/>
            <person name="Lin Y.C."/>
            <person name="Napier J."/>
            <person name="Ogata H."/>
            <person name="Sarno A.F."/>
            <person name="Shmutz J."/>
            <person name="Schroeder D."/>
            <person name="de Vargas C."/>
            <person name="Verret F."/>
            <person name="von Dassow P."/>
            <person name="Valentin K."/>
            <person name="Van de Peer Y."/>
            <person name="Wheeler G."/>
            <person name="Dacks J.B."/>
            <person name="Delwiche C.F."/>
            <person name="Dyhrman S.T."/>
            <person name="Glockner G."/>
            <person name="John U."/>
            <person name="Richards T."/>
            <person name="Worden A.Z."/>
            <person name="Zhang X."/>
            <person name="Grigoriev I.V."/>
            <person name="Allen A.E."/>
            <person name="Bidle K."/>
            <person name="Borodovsky M."/>
            <person name="Bowler C."/>
            <person name="Brownlee C."/>
            <person name="Cock J.M."/>
            <person name="Elias M."/>
            <person name="Gladyshev V.N."/>
            <person name="Groth M."/>
            <person name="Guda C."/>
            <person name="Hadaegh A."/>
            <person name="Iglesias-Rodriguez M.D."/>
            <person name="Jenkins J."/>
            <person name="Jones B.M."/>
            <person name="Lawson T."/>
            <person name="Leese F."/>
            <person name="Lindquist E."/>
            <person name="Lobanov A."/>
            <person name="Lomsadze A."/>
            <person name="Malik S.B."/>
            <person name="Marsh M.E."/>
            <person name="Mackinder L."/>
            <person name="Mock T."/>
            <person name="Mueller-Roeber B."/>
            <person name="Pagarete A."/>
            <person name="Parker M."/>
            <person name="Probert I."/>
            <person name="Quesneville H."/>
            <person name="Raines C."/>
            <person name="Rensing S.A."/>
            <person name="Riano-Pachon D.M."/>
            <person name="Richier S."/>
            <person name="Rokitta S."/>
            <person name="Shiraiwa Y."/>
            <person name="Soanes D.M."/>
            <person name="van der Giezen M."/>
            <person name="Wahlund T.M."/>
            <person name="Williams B."/>
            <person name="Wilson W."/>
            <person name="Wolfe G."/>
            <person name="Wurch L.L."/>
        </authorList>
    </citation>
    <scope>NUCLEOTIDE SEQUENCE</scope>
</reference>
<proteinExistence type="predicted"/>
<dbReference type="InterPro" id="IPR008978">
    <property type="entry name" value="HSP20-like_chaperone"/>
</dbReference>
<dbReference type="Gene3D" id="2.60.40.790">
    <property type="match status" value="1"/>
</dbReference>
<evidence type="ECO:0000256" key="1">
    <source>
        <dbReference type="ARBA" id="ARBA00004496"/>
    </source>
</evidence>
<dbReference type="GO" id="GO:0051082">
    <property type="term" value="F:unfolded protein binding"/>
    <property type="evidence" value="ECO:0007669"/>
    <property type="project" value="TreeGrafter"/>
</dbReference>
<evidence type="ECO:0000259" key="3">
    <source>
        <dbReference type="PROSITE" id="PS51203"/>
    </source>
</evidence>
<dbReference type="GO" id="GO:0005737">
    <property type="term" value="C:cytoplasm"/>
    <property type="evidence" value="ECO:0007669"/>
    <property type="project" value="UniProtKB-SubCell"/>
</dbReference>
<dbReference type="STRING" id="2903.R1FRD0"/>
<dbReference type="PROSITE" id="PS51203">
    <property type="entry name" value="CS"/>
    <property type="match status" value="1"/>
</dbReference>
<dbReference type="HOGENOM" id="CLU_861743_0_0_1"/>